<proteinExistence type="predicted"/>
<comment type="caution">
    <text evidence="3">The sequence shown here is derived from an EMBL/GenBank/DDBJ whole genome shotgun (WGS) entry which is preliminary data.</text>
</comment>
<evidence type="ECO:0000313" key="3">
    <source>
        <dbReference type="EMBL" id="GHA83068.1"/>
    </source>
</evidence>
<evidence type="ECO:0000256" key="1">
    <source>
        <dbReference type="SAM" id="SignalP"/>
    </source>
</evidence>
<dbReference type="SUPFAM" id="SSF56601">
    <property type="entry name" value="beta-lactamase/transpeptidase-like"/>
    <property type="match status" value="1"/>
</dbReference>
<dbReference type="AlphaFoldDB" id="A0A918W9Y9"/>
<dbReference type="InterPro" id="IPR012338">
    <property type="entry name" value="Beta-lactam/transpept-like"/>
</dbReference>
<gene>
    <name evidence="3" type="ORF">GCM10007067_21470</name>
</gene>
<dbReference type="EMBL" id="BMYD01000003">
    <property type="protein sequence ID" value="GHA83068.1"/>
    <property type="molecule type" value="Genomic_DNA"/>
</dbReference>
<dbReference type="Proteomes" id="UP000646426">
    <property type="component" value="Unassembled WGS sequence"/>
</dbReference>
<reference evidence="3" key="2">
    <citation type="submission" date="2020-09" db="EMBL/GenBank/DDBJ databases">
        <authorList>
            <person name="Sun Q."/>
            <person name="Kim S."/>
        </authorList>
    </citation>
    <scope>NUCLEOTIDE SEQUENCE</scope>
    <source>
        <strain evidence="3">KCTC 23077</strain>
    </source>
</reference>
<keyword evidence="3" id="KW-0378">Hydrolase</keyword>
<accession>A0A918W9Y9</accession>
<evidence type="ECO:0000313" key="4">
    <source>
        <dbReference type="Proteomes" id="UP000646426"/>
    </source>
</evidence>
<name>A0A918W9Y9_9GAMM</name>
<sequence>MDTRNKLVSVVAAMAALFSGLVSAATQVESRTSDAGAALDAVIEQRMKDGGMVGVGAAIIVDKKVVWTGGYGFADRERAIRFTPDTVMNIGSISKTFTGAALMRAVQEGKVSLDVDINAYLPFKVVNPHHPDEPITLRQLATHTSGITDRPSVYESNYHFGGGPTESLGGFLESYFTRDGRHYSDANFLKARPGAHREYSNIGAGLAGYIVERAVGEKLNTYTARHFFTPLGMSNSGWFLSEIPPAKLARLYVAQGPRIPIPLYELTTYPDGGVRTSVSDLARFFTALLNDGEYEGARILDKPAAGEMLRFQYTNANKPGNVNIEGDDSVNSGIFWATKYDITRIGHNGSDPGVRTMMLADPKREVGVILFTNTSMGDEESGSYFEIFDALWARAEQLKREASGKRG</sequence>
<dbReference type="PANTHER" id="PTHR46825:SF9">
    <property type="entry name" value="BETA-LACTAMASE-RELATED DOMAIN-CONTAINING PROTEIN"/>
    <property type="match status" value="1"/>
</dbReference>
<dbReference type="PANTHER" id="PTHR46825">
    <property type="entry name" value="D-ALANYL-D-ALANINE-CARBOXYPEPTIDASE/ENDOPEPTIDASE AMPH"/>
    <property type="match status" value="1"/>
</dbReference>
<reference evidence="3" key="1">
    <citation type="journal article" date="2014" name="Int. J. Syst. Evol. Microbiol.">
        <title>Complete genome sequence of Corynebacterium casei LMG S-19264T (=DSM 44701T), isolated from a smear-ripened cheese.</title>
        <authorList>
            <consortium name="US DOE Joint Genome Institute (JGI-PGF)"/>
            <person name="Walter F."/>
            <person name="Albersmeier A."/>
            <person name="Kalinowski J."/>
            <person name="Ruckert C."/>
        </authorList>
    </citation>
    <scope>NUCLEOTIDE SEQUENCE</scope>
    <source>
        <strain evidence="3">KCTC 23077</strain>
    </source>
</reference>
<keyword evidence="4" id="KW-1185">Reference proteome</keyword>
<evidence type="ECO:0000259" key="2">
    <source>
        <dbReference type="Pfam" id="PF00144"/>
    </source>
</evidence>
<dbReference type="GO" id="GO:0016787">
    <property type="term" value="F:hydrolase activity"/>
    <property type="evidence" value="ECO:0007669"/>
    <property type="project" value="UniProtKB-KW"/>
</dbReference>
<dbReference type="InterPro" id="IPR050491">
    <property type="entry name" value="AmpC-like"/>
</dbReference>
<keyword evidence="1" id="KW-0732">Signal</keyword>
<feature type="chain" id="PRO_5037162826" evidence="1">
    <location>
        <begin position="25"/>
        <end position="407"/>
    </location>
</feature>
<feature type="domain" description="Beta-lactamase-related" evidence="2">
    <location>
        <begin position="39"/>
        <end position="377"/>
    </location>
</feature>
<organism evidence="3 4">
    <name type="scientific">Cognatilysobacter bugurensis</name>
    <dbReference type="NCBI Taxonomy" id="543356"/>
    <lineage>
        <taxon>Bacteria</taxon>
        <taxon>Pseudomonadati</taxon>
        <taxon>Pseudomonadota</taxon>
        <taxon>Gammaproteobacteria</taxon>
        <taxon>Lysobacterales</taxon>
        <taxon>Lysobacteraceae</taxon>
        <taxon>Cognatilysobacter</taxon>
    </lineage>
</organism>
<dbReference type="InterPro" id="IPR001466">
    <property type="entry name" value="Beta-lactam-related"/>
</dbReference>
<protein>
    <submittedName>
        <fullName evidence="3">Serine hydrolase</fullName>
    </submittedName>
</protein>
<dbReference type="Pfam" id="PF00144">
    <property type="entry name" value="Beta-lactamase"/>
    <property type="match status" value="1"/>
</dbReference>
<dbReference type="Gene3D" id="3.40.710.10">
    <property type="entry name" value="DD-peptidase/beta-lactamase superfamily"/>
    <property type="match status" value="1"/>
</dbReference>
<feature type="signal peptide" evidence="1">
    <location>
        <begin position="1"/>
        <end position="24"/>
    </location>
</feature>